<feature type="coiled-coil region" evidence="1">
    <location>
        <begin position="83"/>
        <end position="186"/>
    </location>
</feature>
<dbReference type="AlphaFoldDB" id="G5BVD7"/>
<gene>
    <name evidence="3" type="ORF">GW7_11347</name>
</gene>
<dbReference type="PANTHER" id="PTHR35253">
    <property type="entry name" value="COILED-COIL DOMAIN-CONTAINING PROTEIN 152"/>
    <property type="match status" value="1"/>
</dbReference>
<sequence>MDQTSKGCTKKISSVNIDKLIKDFSQIEKKMIETSGKNNILEIQLEKSTSLLKVMQTKEASIRKECAVLHDMIKGLQQTIAYQHNLRGENEQLKRNADMTREKLKSHKQDNKNNIAKLVHEMKTKEEEHKIEISKLYQDMQKNVELNEEKHKDLIKKKEMEISELNAKLITQEKEKQNEIIKLQLEFDAKLAGVQTKSKPYPNAVSPEYLHKEASKASTSSRRKKQRDCSSS</sequence>
<keyword evidence="1" id="KW-0175">Coiled coil</keyword>
<accession>G5BVD7</accession>
<evidence type="ECO:0000256" key="1">
    <source>
        <dbReference type="SAM" id="Coils"/>
    </source>
</evidence>
<evidence type="ECO:0000313" key="3">
    <source>
        <dbReference type="EMBL" id="EHB13248.1"/>
    </source>
</evidence>
<evidence type="ECO:0000256" key="2">
    <source>
        <dbReference type="SAM" id="MobiDB-lite"/>
    </source>
</evidence>
<reference evidence="3 4" key="1">
    <citation type="journal article" date="2011" name="Nature">
        <title>Genome sequencing reveals insights into physiology and longevity of the naked mole rat.</title>
        <authorList>
            <person name="Kim E.B."/>
            <person name="Fang X."/>
            <person name="Fushan A.A."/>
            <person name="Huang Z."/>
            <person name="Lobanov A.V."/>
            <person name="Han L."/>
            <person name="Marino S.M."/>
            <person name="Sun X."/>
            <person name="Turanov A.A."/>
            <person name="Yang P."/>
            <person name="Yim S.H."/>
            <person name="Zhao X."/>
            <person name="Kasaikina M.V."/>
            <person name="Stoletzki N."/>
            <person name="Peng C."/>
            <person name="Polak P."/>
            <person name="Xiong Z."/>
            <person name="Kiezun A."/>
            <person name="Zhu Y."/>
            <person name="Chen Y."/>
            <person name="Kryukov G.V."/>
            <person name="Zhang Q."/>
            <person name="Peshkin L."/>
            <person name="Yang L."/>
            <person name="Bronson R.T."/>
            <person name="Buffenstein R."/>
            <person name="Wang B."/>
            <person name="Han C."/>
            <person name="Li Q."/>
            <person name="Chen L."/>
            <person name="Zhao W."/>
            <person name="Sunyaev S.R."/>
            <person name="Park T.J."/>
            <person name="Zhang G."/>
            <person name="Wang J."/>
            <person name="Gladyshev V.N."/>
        </authorList>
    </citation>
    <scope>NUCLEOTIDE SEQUENCE [LARGE SCALE GENOMIC DNA]</scope>
</reference>
<proteinExistence type="predicted"/>
<evidence type="ECO:0000313" key="4">
    <source>
        <dbReference type="Proteomes" id="UP000006813"/>
    </source>
</evidence>
<feature type="region of interest" description="Disordered" evidence="2">
    <location>
        <begin position="194"/>
        <end position="232"/>
    </location>
</feature>
<dbReference type="InterPro" id="IPR038827">
    <property type="entry name" value="CCDC152"/>
</dbReference>
<name>G5BVD7_HETGA</name>
<organism evidence="3 4">
    <name type="scientific">Heterocephalus glaber</name>
    <name type="common">Naked mole rat</name>
    <dbReference type="NCBI Taxonomy" id="10181"/>
    <lineage>
        <taxon>Eukaryota</taxon>
        <taxon>Metazoa</taxon>
        <taxon>Chordata</taxon>
        <taxon>Craniata</taxon>
        <taxon>Vertebrata</taxon>
        <taxon>Euteleostomi</taxon>
        <taxon>Mammalia</taxon>
        <taxon>Eutheria</taxon>
        <taxon>Euarchontoglires</taxon>
        <taxon>Glires</taxon>
        <taxon>Rodentia</taxon>
        <taxon>Hystricomorpha</taxon>
        <taxon>Bathyergidae</taxon>
        <taxon>Heterocephalus</taxon>
    </lineage>
</organism>
<dbReference type="EMBL" id="JH172088">
    <property type="protein sequence ID" value="EHB13248.1"/>
    <property type="molecule type" value="Genomic_DNA"/>
</dbReference>
<dbReference type="InParanoid" id="G5BVD7"/>
<dbReference type="FunCoup" id="G5BVD7">
    <property type="interactions" value="1"/>
</dbReference>
<dbReference type="PANTHER" id="PTHR35253:SF1">
    <property type="entry name" value="COILED-COIL DOMAIN-CONTAINING PROTEIN 152"/>
    <property type="match status" value="1"/>
</dbReference>
<dbReference type="Proteomes" id="UP000006813">
    <property type="component" value="Unassembled WGS sequence"/>
</dbReference>
<protein>
    <submittedName>
        <fullName evidence="3">Coiled-coil domain-containing protein 152</fullName>
    </submittedName>
</protein>